<evidence type="ECO:0000259" key="4">
    <source>
        <dbReference type="PROSITE" id="PS50118"/>
    </source>
</evidence>
<dbReference type="AlphaFoldDB" id="A0A9W7XW93"/>
<name>A0A9W7XW93_9FUNG</name>
<dbReference type="PANTHER" id="PTHR48112">
    <property type="entry name" value="HIGH MOBILITY GROUP PROTEIN DSP1"/>
    <property type="match status" value="1"/>
</dbReference>
<reference evidence="5" key="1">
    <citation type="submission" date="2022-07" db="EMBL/GenBank/DDBJ databases">
        <title>Phylogenomic reconstructions and comparative analyses of Kickxellomycotina fungi.</title>
        <authorList>
            <person name="Reynolds N.K."/>
            <person name="Stajich J.E."/>
            <person name="Barry K."/>
            <person name="Grigoriev I.V."/>
            <person name="Crous P."/>
            <person name="Smith M.E."/>
        </authorList>
    </citation>
    <scope>NUCLEOTIDE SEQUENCE</scope>
    <source>
        <strain evidence="5">NBRC 32514</strain>
    </source>
</reference>
<evidence type="ECO:0000313" key="5">
    <source>
        <dbReference type="EMBL" id="KAJ1720127.1"/>
    </source>
</evidence>
<feature type="compositionally biased region" description="Pro residues" evidence="3">
    <location>
        <begin position="237"/>
        <end position="248"/>
    </location>
</feature>
<dbReference type="SUPFAM" id="SSF47095">
    <property type="entry name" value="HMG-box"/>
    <property type="match status" value="3"/>
</dbReference>
<feature type="compositionally biased region" description="Low complexity" evidence="3">
    <location>
        <begin position="525"/>
        <end position="559"/>
    </location>
</feature>
<keyword evidence="1 2" id="KW-0238">DNA-binding</keyword>
<dbReference type="InterPro" id="IPR009071">
    <property type="entry name" value="HMG_box_dom"/>
</dbReference>
<dbReference type="OrthoDB" id="1919336at2759"/>
<organism evidence="5 6">
    <name type="scientific">Coemansia erecta</name>
    <dbReference type="NCBI Taxonomy" id="147472"/>
    <lineage>
        <taxon>Eukaryota</taxon>
        <taxon>Fungi</taxon>
        <taxon>Fungi incertae sedis</taxon>
        <taxon>Zoopagomycota</taxon>
        <taxon>Kickxellomycotina</taxon>
        <taxon>Kickxellomycetes</taxon>
        <taxon>Kickxellales</taxon>
        <taxon>Kickxellaceae</taxon>
        <taxon>Coemansia</taxon>
    </lineage>
</organism>
<evidence type="ECO:0000256" key="2">
    <source>
        <dbReference type="PROSITE-ProRule" id="PRU00267"/>
    </source>
</evidence>
<dbReference type="EMBL" id="JANBOJ010000292">
    <property type="protein sequence ID" value="KAJ1720127.1"/>
    <property type="molecule type" value="Genomic_DNA"/>
</dbReference>
<gene>
    <name evidence="5" type="ORF">LPJ53_005202</name>
</gene>
<dbReference type="GO" id="GO:0003677">
    <property type="term" value="F:DNA binding"/>
    <property type="evidence" value="ECO:0007669"/>
    <property type="project" value="UniProtKB-UniRule"/>
</dbReference>
<accession>A0A9W7XW93</accession>
<keyword evidence="2" id="KW-0539">Nucleus</keyword>
<feature type="compositionally biased region" description="Low complexity" evidence="3">
    <location>
        <begin position="620"/>
        <end position="646"/>
    </location>
</feature>
<evidence type="ECO:0000313" key="6">
    <source>
        <dbReference type="Proteomes" id="UP001149813"/>
    </source>
</evidence>
<feature type="compositionally biased region" description="Low complexity" evidence="3">
    <location>
        <begin position="491"/>
        <end position="507"/>
    </location>
</feature>
<dbReference type="SMART" id="SM00398">
    <property type="entry name" value="HMG"/>
    <property type="match status" value="2"/>
</dbReference>
<feature type="compositionally biased region" description="Acidic residues" evidence="3">
    <location>
        <begin position="562"/>
        <end position="597"/>
    </location>
</feature>
<feature type="region of interest" description="Disordered" evidence="3">
    <location>
        <begin position="78"/>
        <end position="99"/>
    </location>
</feature>
<dbReference type="InterPro" id="IPR036910">
    <property type="entry name" value="HMG_box_dom_sf"/>
</dbReference>
<evidence type="ECO:0000256" key="3">
    <source>
        <dbReference type="SAM" id="MobiDB-lite"/>
    </source>
</evidence>
<sequence length="654" mass="68233">MAVITLSSEDCDMIEKCVDMISMQCKMIANLLRRSRGASGAAAAAAAAGHLESGVSDGSGEGTVDMLNSAMSALSSSARQMGDVGVRKRSRSSRPFSLHGDAMDDGTCAGMGAGMDAAYMHATTTPPAVKRRGRPPRDYGNELGPAFAMYASEVYGKTLQELAERMGPAAGARVGKNEVLRAVWDAWWLSSQSMKDKYLSLARHEMAVNEANMMEILLDYPLPTDGMQAPGGVRLAPGPPGGASPEPPNDALDAYMREQVPLLRAKVPDWSDGEVQRRLLVNWNGMAAGERERYAAAARARGGGGGGAVRSDYPAARPLAHSAPRRAYVLFCRRERPRLVHDNPEWDLPTVNKELGRLWKDLSPAAKDEYHAMERREAEQRTQARNGSAAAVAATRDAPGGYAPHAAYARPGGYFGVLAGGAAGPAAGRGGPNPNKGPSRAYVYYSRLNRKQVTAAHPEWDLATINRELGRMWKVLAPDERHAWEARTAEAESPSAASTPGHRASPAHAPPGLAPAPSQAHSAVASMPATPASETATPTPTSAAAAGAGPAAAAYAPHAAGDESEAEDVDVDMHDDDADGGLADNDDEDIDEDATDDDSARMPVAGAKPASLAGPPPTAKPAAPAVATPASPVSAPLPLPLAGAGAQSHTPDSQ</sequence>
<feature type="DNA-binding region" description="HMG box" evidence="2">
    <location>
        <begin position="435"/>
        <end position="503"/>
    </location>
</feature>
<dbReference type="PROSITE" id="PS50118">
    <property type="entry name" value="HMG_BOX_2"/>
    <property type="match status" value="2"/>
</dbReference>
<protein>
    <recommendedName>
        <fullName evidence="4">HMG box domain-containing protein</fullName>
    </recommendedName>
</protein>
<dbReference type="CDD" id="cd00084">
    <property type="entry name" value="HMG-box_SF"/>
    <property type="match status" value="2"/>
</dbReference>
<evidence type="ECO:0000256" key="1">
    <source>
        <dbReference type="ARBA" id="ARBA00023125"/>
    </source>
</evidence>
<proteinExistence type="predicted"/>
<keyword evidence="6" id="KW-1185">Reference proteome</keyword>
<feature type="domain" description="HMG box" evidence="4">
    <location>
        <begin position="321"/>
        <end position="389"/>
    </location>
</feature>
<dbReference type="InterPro" id="IPR050342">
    <property type="entry name" value="HMGB"/>
</dbReference>
<dbReference type="GO" id="GO:0005634">
    <property type="term" value="C:nucleus"/>
    <property type="evidence" value="ECO:0007669"/>
    <property type="project" value="UniProtKB-UniRule"/>
</dbReference>
<feature type="region of interest" description="Disordered" evidence="3">
    <location>
        <begin position="229"/>
        <end position="249"/>
    </location>
</feature>
<dbReference type="Pfam" id="PF00505">
    <property type="entry name" value="HMG_box"/>
    <property type="match status" value="2"/>
</dbReference>
<feature type="domain" description="HMG box" evidence="4">
    <location>
        <begin position="435"/>
        <end position="503"/>
    </location>
</feature>
<dbReference type="Proteomes" id="UP001149813">
    <property type="component" value="Unassembled WGS sequence"/>
</dbReference>
<comment type="caution">
    <text evidence="5">The sequence shown here is derived from an EMBL/GenBank/DDBJ whole genome shotgun (WGS) entry which is preliminary data.</text>
</comment>
<feature type="region of interest" description="Disordered" evidence="3">
    <location>
        <begin position="485"/>
        <end position="654"/>
    </location>
</feature>
<dbReference type="Gene3D" id="1.10.30.10">
    <property type="entry name" value="High mobility group box domain"/>
    <property type="match status" value="2"/>
</dbReference>
<feature type="DNA-binding region" description="HMG box" evidence="2">
    <location>
        <begin position="321"/>
        <end position="389"/>
    </location>
</feature>